<evidence type="ECO:0000256" key="3">
    <source>
        <dbReference type="SAM" id="MobiDB-lite"/>
    </source>
</evidence>
<name>A0ABS5TM99_9ACTN</name>
<organism evidence="5 6">
    <name type="scientific">Kineosporia corallincola</name>
    <dbReference type="NCBI Taxonomy" id="2835133"/>
    <lineage>
        <taxon>Bacteria</taxon>
        <taxon>Bacillati</taxon>
        <taxon>Actinomycetota</taxon>
        <taxon>Actinomycetes</taxon>
        <taxon>Kineosporiales</taxon>
        <taxon>Kineosporiaceae</taxon>
        <taxon>Kineosporia</taxon>
    </lineage>
</organism>
<reference evidence="5 6" key="1">
    <citation type="submission" date="2021-05" db="EMBL/GenBank/DDBJ databases">
        <title>Kineosporia and Streptomyces sp. nov. two new marine actinobacteria isolated from Coral.</title>
        <authorList>
            <person name="Buangrab K."/>
            <person name="Sutthacheep M."/>
            <person name="Yeemin T."/>
            <person name="Harunari E."/>
            <person name="Igarashi Y."/>
            <person name="Kanchanasin P."/>
            <person name="Tanasupawat S."/>
            <person name="Phongsopitanun W."/>
        </authorList>
    </citation>
    <scope>NUCLEOTIDE SEQUENCE [LARGE SCALE GENOMIC DNA]</scope>
    <source>
        <strain evidence="5 6">J2-2</strain>
    </source>
</reference>
<evidence type="ECO:0000313" key="5">
    <source>
        <dbReference type="EMBL" id="MBT0772227.1"/>
    </source>
</evidence>
<protein>
    <submittedName>
        <fullName evidence="5">TetR family transcriptional regulator</fullName>
    </submittedName>
</protein>
<dbReference type="InterPro" id="IPR001647">
    <property type="entry name" value="HTH_TetR"/>
</dbReference>
<dbReference type="PANTHER" id="PTHR30055">
    <property type="entry name" value="HTH-TYPE TRANSCRIPTIONAL REGULATOR RUTR"/>
    <property type="match status" value="1"/>
</dbReference>
<feature type="DNA-binding region" description="H-T-H motif" evidence="2">
    <location>
        <begin position="47"/>
        <end position="66"/>
    </location>
</feature>
<accession>A0ABS5TM99</accession>
<dbReference type="Gene3D" id="1.10.357.10">
    <property type="entry name" value="Tetracycline Repressor, domain 2"/>
    <property type="match status" value="1"/>
</dbReference>
<dbReference type="EMBL" id="JAHBAY010000011">
    <property type="protein sequence ID" value="MBT0772227.1"/>
    <property type="molecule type" value="Genomic_DNA"/>
</dbReference>
<evidence type="ECO:0000256" key="2">
    <source>
        <dbReference type="PROSITE-ProRule" id="PRU00335"/>
    </source>
</evidence>
<gene>
    <name evidence="5" type="ORF">KIH74_25000</name>
</gene>
<dbReference type="PROSITE" id="PS01081">
    <property type="entry name" value="HTH_TETR_1"/>
    <property type="match status" value="1"/>
</dbReference>
<evidence type="ECO:0000259" key="4">
    <source>
        <dbReference type="PROSITE" id="PS50977"/>
    </source>
</evidence>
<dbReference type="RefSeq" id="WP_214158615.1">
    <property type="nucleotide sequence ID" value="NZ_JAHBAY010000011.1"/>
</dbReference>
<dbReference type="PANTHER" id="PTHR30055:SF200">
    <property type="entry name" value="HTH-TYPE TRANSCRIPTIONAL REPRESSOR BDCR"/>
    <property type="match status" value="1"/>
</dbReference>
<comment type="caution">
    <text evidence="5">The sequence shown here is derived from an EMBL/GenBank/DDBJ whole genome shotgun (WGS) entry which is preliminary data.</text>
</comment>
<keyword evidence="6" id="KW-1185">Reference proteome</keyword>
<dbReference type="SUPFAM" id="SSF46689">
    <property type="entry name" value="Homeodomain-like"/>
    <property type="match status" value="1"/>
</dbReference>
<dbReference type="Pfam" id="PF17932">
    <property type="entry name" value="TetR_C_24"/>
    <property type="match status" value="1"/>
</dbReference>
<dbReference type="SUPFAM" id="SSF48498">
    <property type="entry name" value="Tetracyclin repressor-like, C-terminal domain"/>
    <property type="match status" value="1"/>
</dbReference>
<proteinExistence type="predicted"/>
<sequence>MATGSAMSWTDDEGNHDGAPGRSGDSSRRLVEAAVEAFADRGYHATTTRDIATRVGLSPAALYVHFPSKQALLTEISVVGHEAALDLVERSVTGPGSAMTRLRAAIRAFTAWHAERHRVARVVQHELAALAPEHRDRVLGMRRRIEGAVEAQLVAGNASGEMDVPDPRAVARALLSLSVDVARWYDPRGSRTAAEIGELYADLAARMVCARPDQAGNEGDRT</sequence>
<dbReference type="InterPro" id="IPR050109">
    <property type="entry name" value="HTH-type_TetR-like_transc_reg"/>
</dbReference>
<dbReference type="InterPro" id="IPR041490">
    <property type="entry name" value="KstR2_TetR_C"/>
</dbReference>
<dbReference type="InterPro" id="IPR009057">
    <property type="entry name" value="Homeodomain-like_sf"/>
</dbReference>
<evidence type="ECO:0000256" key="1">
    <source>
        <dbReference type="ARBA" id="ARBA00023125"/>
    </source>
</evidence>
<feature type="region of interest" description="Disordered" evidence="3">
    <location>
        <begin position="1"/>
        <end position="27"/>
    </location>
</feature>
<dbReference type="PRINTS" id="PR00455">
    <property type="entry name" value="HTHTETR"/>
</dbReference>
<dbReference type="InterPro" id="IPR023772">
    <property type="entry name" value="DNA-bd_HTH_TetR-type_CS"/>
</dbReference>
<keyword evidence="1 2" id="KW-0238">DNA-binding</keyword>
<feature type="domain" description="HTH tetR-type" evidence="4">
    <location>
        <begin position="24"/>
        <end position="84"/>
    </location>
</feature>
<evidence type="ECO:0000313" key="6">
    <source>
        <dbReference type="Proteomes" id="UP001197247"/>
    </source>
</evidence>
<dbReference type="Proteomes" id="UP001197247">
    <property type="component" value="Unassembled WGS sequence"/>
</dbReference>
<dbReference type="InterPro" id="IPR036271">
    <property type="entry name" value="Tet_transcr_reg_TetR-rel_C_sf"/>
</dbReference>
<dbReference type="Pfam" id="PF00440">
    <property type="entry name" value="TetR_N"/>
    <property type="match status" value="1"/>
</dbReference>
<dbReference type="PROSITE" id="PS50977">
    <property type="entry name" value="HTH_TETR_2"/>
    <property type="match status" value="1"/>
</dbReference>